<dbReference type="EMBL" id="JANPWB010000013">
    <property type="protein sequence ID" value="KAJ1109019.1"/>
    <property type="molecule type" value="Genomic_DNA"/>
</dbReference>
<feature type="region of interest" description="Disordered" evidence="1">
    <location>
        <begin position="1"/>
        <end position="91"/>
    </location>
</feature>
<name>A0AAV7N0P7_PLEWA</name>
<organism evidence="2 3">
    <name type="scientific">Pleurodeles waltl</name>
    <name type="common">Iberian ribbed newt</name>
    <dbReference type="NCBI Taxonomy" id="8319"/>
    <lineage>
        <taxon>Eukaryota</taxon>
        <taxon>Metazoa</taxon>
        <taxon>Chordata</taxon>
        <taxon>Craniata</taxon>
        <taxon>Vertebrata</taxon>
        <taxon>Euteleostomi</taxon>
        <taxon>Amphibia</taxon>
        <taxon>Batrachia</taxon>
        <taxon>Caudata</taxon>
        <taxon>Salamandroidea</taxon>
        <taxon>Salamandridae</taxon>
        <taxon>Pleurodelinae</taxon>
        <taxon>Pleurodeles</taxon>
    </lineage>
</organism>
<feature type="compositionally biased region" description="Basic and acidic residues" evidence="1">
    <location>
        <begin position="41"/>
        <end position="60"/>
    </location>
</feature>
<feature type="compositionally biased region" description="Low complexity" evidence="1">
    <location>
        <begin position="7"/>
        <end position="21"/>
    </location>
</feature>
<evidence type="ECO:0000256" key="1">
    <source>
        <dbReference type="SAM" id="MobiDB-lite"/>
    </source>
</evidence>
<keyword evidence="3" id="KW-1185">Reference proteome</keyword>
<evidence type="ECO:0000313" key="2">
    <source>
        <dbReference type="EMBL" id="KAJ1109019.1"/>
    </source>
</evidence>
<dbReference type="AlphaFoldDB" id="A0AAV7N0P7"/>
<reference evidence="2" key="1">
    <citation type="journal article" date="2022" name="bioRxiv">
        <title>Sequencing and chromosome-scale assembly of the giantPleurodeles waltlgenome.</title>
        <authorList>
            <person name="Brown T."/>
            <person name="Elewa A."/>
            <person name="Iarovenko S."/>
            <person name="Subramanian E."/>
            <person name="Araus A.J."/>
            <person name="Petzold A."/>
            <person name="Susuki M."/>
            <person name="Suzuki K.-i.T."/>
            <person name="Hayashi T."/>
            <person name="Toyoda A."/>
            <person name="Oliveira C."/>
            <person name="Osipova E."/>
            <person name="Leigh N.D."/>
            <person name="Simon A."/>
            <person name="Yun M.H."/>
        </authorList>
    </citation>
    <scope>NUCLEOTIDE SEQUENCE</scope>
    <source>
        <strain evidence="2">20211129_DDA</strain>
        <tissue evidence="2">Liver</tissue>
    </source>
</reference>
<evidence type="ECO:0000313" key="3">
    <source>
        <dbReference type="Proteomes" id="UP001066276"/>
    </source>
</evidence>
<sequence length="159" mass="16897">MVPWQNQAAGGAPAGQAPEKGGLPGYGTKSGRGYRKGRQTPTDKQDNAKEEGKQKEKVPGQEEPSAKGTDPRKAWVGGVAQGTGVGKPASAYIRPSLGDSPIMAREAGLANLIPLAVKERIGRKEFIAVFSLFEVRQGGLDFTTHNKKDEDRRTAQAKG</sequence>
<dbReference type="Proteomes" id="UP001066276">
    <property type="component" value="Chromosome 9"/>
</dbReference>
<proteinExistence type="predicted"/>
<gene>
    <name evidence="2" type="ORF">NDU88_006388</name>
</gene>
<accession>A0AAV7N0P7</accession>
<protein>
    <submittedName>
        <fullName evidence="2">Uncharacterized protein</fullName>
    </submittedName>
</protein>
<comment type="caution">
    <text evidence="2">The sequence shown here is derived from an EMBL/GenBank/DDBJ whole genome shotgun (WGS) entry which is preliminary data.</text>
</comment>